<name>A0A8J8FGP5_9BACT</name>
<feature type="domain" description="RagB/SusD" evidence="7">
    <location>
        <begin position="346"/>
        <end position="437"/>
    </location>
</feature>
<dbReference type="Gene3D" id="2.20.20.130">
    <property type="match status" value="1"/>
</dbReference>
<evidence type="ECO:0000313" key="9">
    <source>
        <dbReference type="EMBL" id="NNV57325.1"/>
    </source>
</evidence>
<sequence length="465" mass="52081">MIAVQNTKYLIRKWSLLLLILSSLAQTSCKKILDVVSPNEVDDNTVFTSVDGLRNARIGMYSSLQDRNYYGGYYQLVAESYTDNGSTGGYDLIDLNDLAGRTVSPTNIYIQQNYNAIYSTIYVANKVINNIDIVPNLSSEEHDNTLAEALFIRSLANFDLLRFWGEHWDKSSAYGISIVTNTDAPAQSVARSTVEQSYQQIFTDLLKAKSLFNSYQGNQYASLAATNALLARVYLYHGDMQQAADYATEVINDNNYALFDAADFQKIYTNKLTEESVFELKFDPQNTSFFNGATYLRDDALRSDVTFLANADLNTFFESRPDDQRSALVDFINNDVSIEPDGRSQKYRGETAKDNSAYIIRLAEMYLIRAEALGSVDGLADLNTIREARGMTELTNEDVAGEGAFITAVLDERRAELNFEGHRLFDLVRLGKVDEYLGEGVNPIMPIPQREISATNSLVTQNPGY</sequence>
<keyword evidence="3 6" id="KW-0732">Signal</keyword>
<feature type="domain" description="SusD-like N-terminal" evidence="8">
    <location>
        <begin position="33"/>
        <end position="235"/>
    </location>
</feature>
<dbReference type="Pfam" id="PF14322">
    <property type="entry name" value="SusD-like_3"/>
    <property type="match status" value="1"/>
</dbReference>
<evidence type="ECO:0000256" key="4">
    <source>
        <dbReference type="ARBA" id="ARBA00023136"/>
    </source>
</evidence>
<dbReference type="InterPro" id="IPR012944">
    <property type="entry name" value="SusD_RagB_dom"/>
</dbReference>
<organism evidence="9 10">
    <name type="scientific">Limnovirga soli</name>
    <dbReference type="NCBI Taxonomy" id="2656915"/>
    <lineage>
        <taxon>Bacteria</taxon>
        <taxon>Pseudomonadati</taxon>
        <taxon>Bacteroidota</taxon>
        <taxon>Chitinophagia</taxon>
        <taxon>Chitinophagales</taxon>
        <taxon>Chitinophagaceae</taxon>
        <taxon>Limnovirga</taxon>
    </lineage>
</organism>
<dbReference type="InterPro" id="IPR011990">
    <property type="entry name" value="TPR-like_helical_dom_sf"/>
</dbReference>
<evidence type="ECO:0000256" key="1">
    <source>
        <dbReference type="ARBA" id="ARBA00004442"/>
    </source>
</evidence>
<dbReference type="SUPFAM" id="SSF48452">
    <property type="entry name" value="TPR-like"/>
    <property type="match status" value="1"/>
</dbReference>
<comment type="caution">
    <text evidence="9">The sequence shown here is derived from an EMBL/GenBank/DDBJ whole genome shotgun (WGS) entry which is preliminary data.</text>
</comment>
<dbReference type="InterPro" id="IPR033985">
    <property type="entry name" value="SusD-like_N"/>
</dbReference>
<evidence type="ECO:0000259" key="8">
    <source>
        <dbReference type="Pfam" id="PF14322"/>
    </source>
</evidence>
<dbReference type="Pfam" id="PF07980">
    <property type="entry name" value="SusD_RagB"/>
    <property type="match status" value="1"/>
</dbReference>
<comment type="subcellular location">
    <subcellularLocation>
        <location evidence="1">Cell outer membrane</location>
    </subcellularLocation>
</comment>
<feature type="chain" id="PRO_5035314166" evidence="6">
    <location>
        <begin position="26"/>
        <end position="465"/>
    </location>
</feature>
<evidence type="ECO:0000256" key="6">
    <source>
        <dbReference type="SAM" id="SignalP"/>
    </source>
</evidence>
<gene>
    <name evidence="9" type="ORF">GD597_17770</name>
</gene>
<evidence type="ECO:0000256" key="2">
    <source>
        <dbReference type="ARBA" id="ARBA00006275"/>
    </source>
</evidence>
<dbReference type="Gene3D" id="1.25.40.900">
    <property type="match status" value="1"/>
</dbReference>
<evidence type="ECO:0000313" key="10">
    <source>
        <dbReference type="Proteomes" id="UP000598971"/>
    </source>
</evidence>
<accession>A0A8J8FGP5</accession>
<dbReference type="EMBL" id="WHPF01000014">
    <property type="protein sequence ID" value="NNV57325.1"/>
    <property type="molecule type" value="Genomic_DNA"/>
</dbReference>
<dbReference type="AlphaFoldDB" id="A0A8J8FGP5"/>
<feature type="signal peptide" evidence="6">
    <location>
        <begin position="1"/>
        <end position="25"/>
    </location>
</feature>
<dbReference type="CDD" id="cd08977">
    <property type="entry name" value="SusD"/>
    <property type="match status" value="1"/>
</dbReference>
<dbReference type="Gene3D" id="1.25.40.390">
    <property type="match status" value="1"/>
</dbReference>
<dbReference type="GO" id="GO:0009279">
    <property type="term" value="C:cell outer membrane"/>
    <property type="evidence" value="ECO:0007669"/>
    <property type="project" value="UniProtKB-SubCell"/>
</dbReference>
<comment type="similarity">
    <text evidence="2">Belongs to the SusD family.</text>
</comment>
<keyword evidence="4" id="KW-0472">Membrane</keyword>
<reference evidence="9" key="1">
    <citation type="submission" date="2019-10" db="EMBL/GenBank/DDBJ databases">
        <title>Draft genome sequence of Panacibacter sp. KCS-6.</title>
        <authorList>
            <person name="Yim K.J."/>
        </authorList>
    </citation>
    <scope>NUCLEOTIDE SEQUENCE</scope>
    <source>
        <strain evidence="9">KCS-6</strain>
    </source>
</reference>
<dbReference type="Proteomes" id="UP000598971">
    <property type="component" value="Unassembled WGS sequence"/>
</dbReference>
<evidence type="ECO:0000256" key="3">
    <source>
        <dbReference type="ARBA" id="ARBA00022729"/>
    </source>
</evidence>
<keyword evidence="10" id="KW-1185">Reference proteome</keyword>
<evidence type="ECO:0000259" key="7">
    <source>
        <dbReference type="Pfam" id="PF07980"/>
    </source>
</evidence>
<keyword evidence="5" id="KW-0998">Cell outer membrane</keyword>
<proteinExistence type="inferred from homology"/>
<protein>
    <submittedName>
        <fullName evidence="9">RagB/SusD family nutrient uptake outer membrane protein</fullName>
    </submittedName>
</protein>
<evidence type="ECO:0000256" key="5">
    <source>
        <dbReference type="ARBA" id="ARBA00023237"/>
    </source>
</evidence>
<dbReference type="RefSeq" id="WP_171609272.1">
    <property type="nucleotide sequence ID" value="NZ_WHPF01000014.1"/>
</dbReference>